<proteinExistence type="predicted"/>
<evidence type="ECO:0000313" key="1">
    <source>
        <dbReference type="EMBL" id="KAK2864189.1"/>
    </source>
</evidence>
<organism evidence="1 2">
    <name type="scientific">Tachysurus vachellii</name>
    <name type="common">Darkbarbel catfish</name>
    <name type="synonym">Pelteobagrus vachellii</name>
    <dbReference type="NCBI Taxonomy" id="175792"/>
    <lineage>
        <taxon>Eukaryota</taxon>
        <taxon>Metazoa</taxon>
        <taxon>Chordata</taxon>
        <taxon>Craniata</taxon>
        <taxon>Vertebrata</taxon>
        <taxon>Euteleostomi</taxon>
        <taxon>Actinopterygii</taxon>
        <taxon>Neopterygii</taxon>
        <taxon>Teleostei</taxon>
        <taxon>Ostariophysi</taxon>
        <taxon>Siluriformes</taxon>
        <taxon>Bagridae</taxon>
        <taxon>Tachysurus</taxon>
    </lineage>
</organism>
<name>A0AA88NVE3_TACVA</name>
<evidence type="ECO:0000313" key="2">
    <source>
        <dbReference type="Proteomes" id="UP001187315"/>
    </source>
</evidence>
<sequence>MPKNVYIFVSHFYLLVIMYEKLAPSDLTREVESFLQGRISTKNSLIKTPETINISKTTYGLFWFTNWMPTHTERADCPRQQQRDNIIL</sequence>
<gene>
    <name evidence="1" type="ORF">Q7C36_003343</name>
</gene>
<protein>
    <submittedName>
        <fullName evidence="1">Uncharacterized protein</fullName>
    </submittedName>
</protein>
<accession>A0AA88NVE3</accession>
<dbReference type="Proteomes" id="UP001187315">
    <property type="component" value="Unassembled WGS sequence"/>
</dbReference>
<keyword evidence="2" id="KW-1185">Reference proteome</keyword>
<reference evidence="1" key="1">
    <citation type="submission" date="2023-08" db="EMBL/GenBank/DDBJ databases">
        <title>Pelteobagrus vachellii genome.</title>
        <authorList>
            <person name="Liu H."/>
        </authorList>
    </citation>
    <scope>NUCLEOTIDE SEQUENCE</scope>
    <source>
        <strain evidence="1">PRFRI_2022a</strain>
        <tissue evidence="1">Muscle</tissue>
    </source>
</reference>
<dbReference type="EMBL" id="JAVHJS010000003">
    <property type="protein sequence ID" value="KAK2864189.1"/>
    <property type="molecule type" value="Genomic_DNA"/>
</dbReference>
<dbReference type="AlphaFoldDB" id="A0AA88NVE3"/>
<comment type="caution">
    <text evidence="1">The sequence shown here is derived from an EMBL/GenBank/DDBJ whole genome shotgun (WGS) entry which is preliminary data.</text>
</comment>